<evidence type="ECO:0000313" key="1">
    <source>
        <dbReference type="EMBL" id="HIW96203.1"/>
    </source>
</evidence>
<name>A0A9D1RZL6_9CORY</name>
<dbReference type="Proteomes" id="UP000824189">
    <property type="component" value="Unassembled WGS sequence"/>
</dbReference>
<dbReference type="EMBL" id="DXFZ01000087">
    <property type="protein sequence ID" value="HIW96203.1"/>
    <property type="molecule type" value="Genomic_DNA"/>
</dbReference>
<sequence>MAEHVHTPAEQAPPAHILASFQVPSATPVKLESWWSDGWRCDRAVISHAEDPARAAWIAGIMNKVRPAGVSVARPIFSSDGRFSVSGWRARSFLSGHPAPRFDEMAAASLRLNEALRGEQRPAFLYPPQVAGEWGEVQIFAAADQAAFDDDPTRWVTPVLDPQSVPREDVAWALAKAAQLAELREELTEPDQLVHADVAGTIIFDGAADPIITDFVPAWHPAGWSAAVLIVDTMAWGNAPDALLDRWAHIPDFLQLVLRAVLYRLFVHVMLPSSTPAAWQGLARVSDVVAAKVEEHATDVTRG</sequence>
<comment type="caution">
    <text evidence="1">The sequence shown here is derived from an EMBL/GenBank/DDBJ whole genome shotgun (WGS) entry which is preliminary data.</text>
</comment>
<reference evidence="1" key="1">
    <citation type="journal article" date="2021" name="PeerJ">
        <title>Extensive microbial diversity within the chicken gut microbiome revealed by metagenomics and culture.</title>
        <authorList>
            <person name="Gilroy R."/>
            <person name="Ravi A."/>
            <person name="Getino M."/>
            <person name="Pursley I."/>
            <person name="Horton D.L."/>
            <person name="Alikhan N.F."/>
            <person name="Baker D."/>
            <person name="Gharbi K."/>
            <person name="Hall N."/>
            <person name="Watson M."/>
            <person name="Adriaenssens E.M."/>
            <person name="Foster-Nyarko E."/>
            <person name="Jarju S."/>
            <person name="Secka A."/>
            <person name="Antonio M."/>
            <person name="Oren A."/>
            <person name="Chaudhuri R.R."/>
            <person name="La Ragione R."/>
            <person name="Hildebrand F."/>
            <person name="Pallen M.J."/>
        </authorList>
    </citation>
    <scope>NUCLEOTIDE SEQUENCE</scope>
    <source>
        <strain evidence="1">4376</strain>
    </source>
</reference>
<evidence type="ECO:0000313" key="2">
    <source>
        <dbReference type="Proteomes" id="UP000824189"/>
    </source>
</evidence>
<dbReference type="NCBIfam" id="TIGR02569">
    <property type="entry name" value="TIGR02569_actnb"/>
    <property type="match status" value="1"/>
</dbReference>
<gene>
    <name evidence="1" type="ORF">H9867_06955</name>
</gene>
<protein>
    <submittedName>
        <fullName evidence="1">TIGR02569 family protein</fullName>
    </submittedName>
</protein>
<reference evidence="1" key="2">
    <citation type="submission" date="2021-04" db="EMBL/GenBank/DDBJ databases">
        <authorList>
            <person name="Gilroy R."/>
        </authorList>
    </citation>
    <scope>NUCLEOTIDE SEQUENCE</scope>
    <source>
        <strain evidence="1">4376</strain>
    </source>
</reference>
<organism evidence="1 2">
    <name type="scientific">Candidatus Corynebacterium gallistercoris</name>
    <dbReference type="NCBI Taxonomy" id="2838530"/>
    <lineage>
        <taxon>Bacteria</taxon>
        <taxon>Bacillati</taxon>
        <taxon>Actinomycetota</taxon>
        <taxon>Actinomycetes</taxon>
        <taxon>Mycobacteriales</taxon>
        <taxon>Corynebacteriaceae</taxon>
        <taxon>Corynebacterium</taxon>
    </lineage>
</organism>
<dbReference type="InterPro" id="IPR013402">
    <property type="entry name" value="CHP02569"/>
</dbReference>
<dbReference type="AlphaFoldDB" id="A0A9D1RZL6"/>
<proteinExistence type="predicted"/>
<accession>A0A9D1RZL6</accession>